<dbReference type="RefSeq" id="WP_145265335.1">
    <property type="nucleotide sequence ID" value="NZ_CP036316.1"/>
</dbReference>
<dbReference type="Gene3D" id="2.60.40.10">
    <property type="entry name" value="Immunoglobulins"/>
    <property type="match status" value="1"/>
</dbReference>
<evidence type="ECO:0000313" key="2">
    <source>
        <dbReference type="Proteomes" id="UP000319976"/>
    </source>
</evidence>
<gene>
    <name evidence="1" type="ORF">V22_35950</name>
</gene>
<dbReference type="SUPFAM" id="SSF49478">
    <property type="entry name" value="Cna protein B-type domain"/>
    <property type="match status" value="1"/>
</dbReference>
<accession>A0A517TD82</accession>
<dbReference type="EMBL" id="CP036316">
    <property type="protein sequence ID" value="QDT66329.1"/>
    <property type="molecule type" value="Genomic_DNA"/>
</dbReference>
<organism evidence="1 2">
    <name type="scientific">Calycomorphotria hydatis</name>
    <dbReference type="NCBI Taxonomy" id="2528027"/>
    <lineage>
        <taxon>Bacteria</taxon>
        <taxon>Pseudomonadati</taxon>
        <taxon>Planctomycetota</taxon>
        <taxon>Planctomycetia</taxon>
        <taxon>Planctomycetales</taxon>
        <taxon>Planctomycetaceae</taxon>
        <taxon>Calycomorphotria</taxon>
    </lineage>
</organism>
<proteinExistence type="predicted"/>
<name>A0A517TD82_9PLAN</name>
<evidence type="ECO:0008006" key="3">
    <source>
        <dbReference type="Google" id="ProtNLM"/>
    </source>
</evidence>
<evidence type="ECO:0000313" key="1">
    <source>
        <dbReference type="EMBL" id="QDT66329.1"/>
    </source>
</evidence>
<dbReference type="AlphaFoldDB" id="A0A517TD82"/>
<dbReference type="KEGG" id="chya:V22_35950"/>
<protein>
    <recommendedName>
        <fullName evidence="3">Carboxypeptidase regulatory-like domain-containing protein</fullName>
    </recommendedName>
</protein>
<keyword evidence="2" id="KW-1185">Reference proteome</keyword>
<dbReference type="OrthoDB" id="289014at2"/>
<dbReference type="InterPro" id="IPR013783">
    <property type="entry name" value="Ig-like_fold"/>
</dbReference>
<dbReference type="PROSITE" id="PS51257">
    <property type="entry name" value="PROKAR_LIPOPROTEIN"/>
    <property type="match status" value="1"/>
</dbReference>
<sequence>MRHTYLFSILSLVALGAVGCSTDDTPPLGEVSGTVTIDGQPTEGVYVSFKPVGGGRVATAKTDASGQYRLLYSTSNSGAKVGEHEVKISGPHPDDNATKAELKNFHWIVPLEYEKLTQRVVVEEGGNTIDLDYPPKS</sequence>
<reference evidence="1 2" key="1">
    <citation type="submission" date="2019-02" db="EMBL/GenBank/DDBJ databases">
        <title>Deep-cultivation of Planctomycetes and their phenomic and genomic characterization uncovers novel biology.</title>
        <authorList>
            <person name="Wiegand S."/>
            <person name="Jogler M."/>
            <person name="Boedeker C."/>
            <person name="Pinto D."/>
            <person name="Vollmers J."/>
            <person name="Rivas-Marin E."/>
            <person name="Kohn T."/>
            <person name="Peeters S.H."/>
            <person name="Heuer A."/>
            <person name="Rast P."/>
            <person name="Oberbeckmann S."/>
            <person name="Bunk B."/>
            <person name="Jeske O."/>
            <person name="Meyerdierks A."/>
            <person name="Storesund J.E."/>
            <person name="Kallscheuer N."/>
            <person name="Luecker S."/>
            <person name="Lage O.M."/>
            <person name="Pohl T."/>
            <person name="Merkel B.J."/>
            <person name="Hornburger P."/>
            <person name="Mueller R.-W."/>
            <person name="Bruemmer F."/>
            <person name="Labrenz M."/>
            <person name="Spormann A.M."/>
            <person name="Op den Camp H."/>
            <person name="Overmann J."/>
            <person name="Amann R."/>
            <person name="Jetten M.S.M."/>
            <person name="Mascher T."/>
            <person name="Medema M.H."/>
            <person name="Devos D.P."/>
            <person name="Kaster A.-K."/>
            <person name="Ovreas L."/>
            <person name="Rohde M."/>
            <person name="Galperin M.Y."/>
            <person name="Jogler C."/>
        </authorList>
    </citation>
    <scope>NUCLEOTIDE SEQUENCE [LARGE SCALE GENOMIC DNA]</scope>
    <source>
        <strain evidence="1 2">V22</strain>
    </source>
</reference>
<dbReference type="Proteomes" id="UP000319976">
    <property type="component" value="Chromosome"/>
</dbReference>